<evidence type="ECO:0008006" key="6">
    <source>
        <dbReference type="Google" id="ProtNLM"/>
    </source>
</evidence>
<feature type="repeat" description="PPR" evidence="3">
    <location>
        <begin position="137"/>
        <end position="171"/>
    </location>
</feature>
<dbReference type="InterPro" id="IPR011990">
    <property type="entry name" value="TPR-like_helical_dom_sf"/>
</dbReference>
<accession>A0A8K0GPE0</accession>
<evidence type="ECO:0000256" key="2">
    <source>
        <dbReference type="ARBA" id="ARBA00022737"/>
    </source>
</evidence>
<dbReference type="Gene3D" id="1.25.40.10">
    <property type="entry name" value="Tetratricopeptide repeat domain"/>
    <property type="match status" value="3"/>
</dbReference>
<gene>
    <name evidence="4" type="ORF">FNV43_RR26614</name>
</gene>
<evidence type="ECO:0000256" key="1">
    <source>
        <dbReference type="ARBA" id="ARBA00006643"/>
    </source>
</evidence>
<comment type="caution">
    <text evidence="4">The sequence shown here is derived from an EMBL/GenBank/DDBJ whole genome shotgun (WGS) entry which is preliminary data.</text>
</comment>
<comment type="similarity">
    <text evidence="1">Belongs to the PPR family. PCMP-H subfamily.</text>
</comment>
<sequence length="333" mass="37144">MKSLDIAPNCFTFPIVIKSCGKSDALLEGEEIHCVLVKDGFRANPFVGTTLIEMYAGLGVIRAAYKVFSEMFERNVVAWTAMINGYILCRDMVSAQRFFDLAPERDIVLWNTVISGYIELGNMVKAQKLFNDMPKQDVMSWNTMLNGYASNGNVEACERLFEEMPERNIFSWNGLIGGYARNGCFFEVLQSFKRMLIESDVLPNDATLVSVLSSCARLGALDLGKWVHVYAENIGYKRNVYVGNALIDILAMHGRGTDALNLFGQMKSSGEKPDGITFIGILCACSHLGLVEDGFLYFHSMVDDYLIVPQIEHYGCMVDLLARAGLLDRLLTL</sequence>
<dbReference type="PROSITE" id="PS51375">
    <property type="entry name" value="PPR"/>
    <property type="match status" value="3"/>
</dbReference>
<dbReference type="Proteomes" id="UP000796880">
    <property type="component" value="Unassembled WGS sequence"/>
</dbReference>
<dbReference type="GO" id="GO:0009451">
    <property type="term" value="P:RNA modification"/>
    <property type="evidence" value="ECO:0007669"/>
    <property type="project" value="InterPro"/>
</dbReference>
<evidence type="ECO:0000256" key="3">
    <source>
        <dbReference type="PROSITE-ProRule" id="PRU00708"/>
    </source>
</evidence>
<dbReference type="GO" id="GO:0003723">
    <property type="term" value="F:RNA binding"/>
    <property type="evidence" value="ECO:0007669"/>
    <property type="project" value="InterPro"/>
</dbReference>
<dbReference type="Pfam" id="PF13041">
    <property type="entry name" value="PPR_2"/>
    <property type="match status" value="2"/>
</dbReference>
<dbReference type="PANTHER" id="PTHR47926:SF371">
    <property type="entry name" value="TETRATRICOPEPTIDE REPEAT-LIKE SUPERFAMILY PROTEIN"/>
    <property type="match status" value="1"/>
</dbReference>
<feature type="repeat" description="PPR" evidence="3">
    <location>
        <begin position="239"/>
        <end position="273"/>
    </location>
</feature>
<keyword evidence="2" id="KW-0677">Repeat</keyword>
<dbReference type="GO" id="GO:0099402">
    <property type="term" value="P:plant organ development"/>
    <property type="evidence" value="ECO:0007669"/>
    <property type="project" value="UniProtKB-ARBA"/>
</dbReference>
<dbReference type="AlphaFoldDB" id="A0A8K0GPE0"/>
<dbReference type="Pfam" id="PF01535">
    <property type="entry name" value="PPR"/>
    <property type="match status" value="4"/>
</dbReference>
<dbReference type="NCBIfam" id="TIGR00756">
    <property type="entry name" value="PPR"/>
    <property type="match status" value="4"/>
</dbReference>
<evidence type="ECO:0000313" key="5">
    <source>
        <dbReference type="Proteomes" id="UP000796880"/>
    </source>
</evidence>
<reference evidence="4" key="1">
    <citation type="submission" date="2020-03" db="EMBL/GenBank/DDBJ databases">
        <title>A high-quality chromosome-level genome assembly of a woody plant with both climbing and erect habits, Rhamnella rubrinervis.</title>
        <authorList>
            <person name="Lu Z."/>
            <person name="Yang Y."/>
            <person name="Zhu X."/>
            <person name="Sun Y."/>
        </authorList>
    </citation>
    <scope>NUCLEOTIDE SEQUENCE</scope>
    <source>
        <strain evidence="4">BYM</strain>
        <tissue evidence="4">Leaf</tissue>
    </source>
</reference>
<protein>
    <recommendedName>
        <fullName evidence="6">Pentatricopeptide repeat-containing protein</fullName>
    </recommendedName>
</protein>
<proteinExistence type="inferred from homology"/>
<dbReference type="InterPro" id="IPR046960">
    <property type="entry name" value="PPR_At4g14850-like_plant"/>
</dbReference>
<dbReference type="InterPro" id="IPR002885">
    <property type="entry name" value="PPR_rpt"/>
</dbReference>
<dbReference type="PANTHER" id="PTHR47926">
    <property type="entry name" value="PENTATRICOPEPTIDE REPEAT-CONTAINING PROTEIN"/>
    <property type="match status" value="1"/>
</dbReference>
<evidence type="ECO:0000313" key="4">
    <source>
        <dbReference type="EMBL" id="KAF3431878.1"/>
    </source>
</evidence>
<dbReference type="FunFam" id="1.25.40.10:FF:000333">
    <property type="entry name" value="Pentatricopeptide repeat-containing protein"/>
    <property type="match status" value="1"/>
</dbReference>
<feature type="repeat" description="PPR" evidence="3">
    <location>
        <begin position="106"/>
        <end position="136"/>
    </location>
</feature>
<dbReference type="EMBL" id="VOIH02000012">
    <property type="protein sequence ID" value="KAF3431878.1"/>
    <property type="molecule type" value="Genomic_DNA"/>
</dbReference>
<name>A0A8K0GPE0_9ROSA</name>
<dbReference type="FunFam" id="1.25.40.10:FF:000158">
    <property type="entry name" value="pentatricopeptide repeat-containing protein At2g33680"/>
    <property type="match status" value="1"/>
</dbReference>
<organism evidence="4 5">
    <name type="scientific">Rhamnella rubrinervis</name>
    <dbReference type="NCBI Taxonomy" id="2594499"/>
    <lineage>
        <taxon>Eukaryota</taxon>
        <taxon>Viridiplantae</taxon>
        <taxon>Streptophyta</taxon>
        <taxon>Embryophyta</taxon>
        <taxon>Tracheophyta</taxon>
        <taxon>Spermatophyta</taxon>
        <taxon>Magnoliopsida</taxon>
        <taxon>eudicotyledons</taxon>
        <taxon>Gunneridae</taxon>
        <taxon>Pentapetalae</taxon>
        <taxon>rosids</taxon>
        <taxon>fabids</taxon>
        <taxon>Rosales</taxon>
        <taxon>Rhamnaceae</taxon>
        <taxon>rhamnoid group</taxon>
        <taxon>Rhamneae</taxon>
        <taxon>Rhamnella</taxon>
    </lineage>
</organism>
<keyword evidence="5" id="KW-1185">Reference proteome</keyword>
<dbReference type="OrthoDB" id="185373at2759"/>